<comment type="caution">
    <text evidence="1">The sequence shown here is derived from an EMBL/GenBank/DDBJ whole genome shotgun (WGS) entry which is preliminary data.</text>
</comment>
<organism evidence="1 2">
    <name type="scientific">Monilinia fructigena</name>
    <dbReference type="NCBI Taxonomy" id="38457"/>
    <lineage>
        <taxon>Eukaryota</taxon>
        <taxon>Fungi</taxon>
        <taxon>Dikarya</taxon>
        <taxon>Ascomycota</taxon>
        <taxon>Pezizomycotina</taxon>
        <taxon>Leotiomycetes</taxon>
        <taxon>Helotiales</taxon>
        <taxon>Sclerotiniaceae</taxon>
        <taxon>Monilinia</taxon>
    </lineage>
</organism>
<dbReference type="EMBL" id="QKRW01000007">
    <property type="protein sequence ID" value="RAL66334.1"/>
    <property type="molecule type" value="Genomic_DNA"/>
</dbReference>
<protein>
    <submittedName>
        <fullName evidence="1">Uncharacterized protein</fullName>
    </submittedName>
</protein>
<name>A0A395J2L4_9HELO</name>
<dbReference type="AlphaFoldDB" id="A0A395J2L4"/>
<dbReference type="Proteomes" id="UP000249056">
    <property type="component" value="Unassembled WGS sequence"/>
</dbReference>
<gene>
    <name evidence="1" type="ORF">DID88_006004</name>
</gene>
<proteinExistence type="predicted"/>
<keyword evidence="2" id="KW-1185">Reference proteome</keyword>
<evidence type="ECO:0000313" key="1">
    <source>
        <dbReference type="EMBL" id="RAL66334.1"/>
    </source>
</evidence>
<evidence type="ECO:0000313" key="2">
    <source>
        <dbReference type="Proteomes" id="UP000249056"/>
    </source>
</evidence>
<accession>A0A395J2L4</accession>
<sequence length="66" mass="7522">MALCRLGNLLNCLVRKPDQELVNHLIPFTMSSRSPLPLKWLPRHLLPMMLETLPSPMFVNAQTPEA</sequence>
<reference evidence="1 2" key="1">
    <citation type="submission" date="2018-06" db="EMBL/GenBank/DDBJ databases">
        <title>Genome Sequence of the Brown Rot Fungal Pathogen Monilinia fructigena.</title>
        <authorList>
            <person name="Landi L."/>
            <person name="De Miccolis Angelini R.M."/>
            <person name="Pollastro S."/>
            <person name="Abate D."/>
            <person name="Faretra F."/>
            <person name="Romanazzi G."/>
        </authorList>
    </citation>
    <scope>NUCLEOTIDE SEQUENCE [LARGE SCALE GENOMIC DNA]</scope>
    <source>
        <strain evidence="1 2">Mfrg269</strain>
    </source>
</reference>